<dbReference type="Pfam" id="PF08486">
    <property type="entry name" value="SpoIID"/>
    <property type="match status" value="1"/>
</dbReference>
<dbReference type="RefSeq" id="WP_097156831.1">
    <property type="nucleotide sequence ID" value="NZ_JBEPMQ010000003.1"/>
</dbReference>
<reference evidence="3 4" key="1">
    <citation type="submission" date="2017-08" db="EMBL/GenBank/DDBJ databases">
        <authorList>
            <person name="de Groot N.N."/>
        </authorList>
    </citation>
    <scope>NUCLEOTIDE SEQUENCE [LARGE SCALE GENOMIC DNA]</scope>
    <source>
        <strain evidence="3 4">JC228</strain>
    </source>
</reference>
<dbReference type="InterPro" id="IPR013693">
    <property type="entry name" value="SpoIID/LytB_N"/>
</dbReference>
<dbReference type="NCBIfam" id="TIGR02870">
    <property type="entry name" value="spore_II_D"/>
    <property type="match status" value="1"/>
</dbReference>
<dbReference type="GO" id="GO:0030435">
    <property type="term" value="P:sporulation resulting in formation of a cellular spore"/>
    <property type="evidence" value="ECO:0007669"/>
    <property type="project" value="InterPro"/>
</dbReference>
<dbReference type="NCBIfam" id="TIGR02669">
    <property type="entry name" value="SpoIID_LytB"/>
    <property type="match status" value="1"/>
</dbReference>
<dbReference type="Proteomes" id="UP000219546">
    <property type="component" value="Unassembled WGS sequence"/>
</dbReference>
<feature type="transmembrane region" description="Helical" evidence="1">
    <location>
        <begin position="7"/>
        <end position="27"/>
    </location>
</feature>
<gene>
    <name evidence="3" type="ORF">SAMN05877753_101313</name>
</gene>
<dbReference type="InterPro" id="IPR051922">
    <property type="entry name" value="Bact_Sporulation_Assoc"/>
</dbReference>
<keyword evidence="1" id="KW-0472">Membrane</keyword>
<dbReference type="PANTHER" id="PTHR30032">
    <property type="entry name" value="N-ACETYLMURAMOYL-L-ALANINE AMIDASE-RELATED"/>
    <property type="match status" value="1"/>
</dbReference>
<evidence type="ECO:0000313" key="3">
    <source>
        <dbReference type="EMBL" id="SNX66999.1"/>
    </source>
</evidence>
<evidence type="ECO:0000259" key="2">
    <source>
        <dbReference type="Pfam" id="PF08486"/>
    </source>
</evidence>
<evidence type="ECO:0000313" key="4">
    <source>
        <dbReference type="Proteomes" id="UP000219546"/>
    </source>
</evidence>
<dbReference type="AlphaFoldDB" id="A0A285CHL3"/>
<organism evidence="3 4">
    <name type="scientific">Bacillus oleivorans</name>
    <dbReference type="NCBI Taxonomy" id="1448271"/>
    <lineage>
        <taxon>Bacteria</taxon>
        <taxon>Bacillati</taxon>
        <taxon>Bacillota</taxon>
        <taxon>Bacilli</taxon>
        <taxon>Bacillales</taxon>
        <taxon>Bacillaceae</taxon>
        <taxon>Bacillus</taxon>
    </lineage>
</organism>
<keyword evidence="1" id="KW-0812">Transmembrane</keyword>
<evidence type="ECO:0000256" key="1">
    <source>
        <dbReference type="SAM" id="Phobius"/>
    </source>
</evidence>
<dbReference type="EMBL" id="OAOP01000001">
    <property type="protein sequence ID" value="SNX66999.1"/>
    <property type="molecule type" value="Genomic_DNA"/>
</dbReference>
<dbReference type="GO" id="GO:0030288">
    <property type="term" value="C:outer membrane-bounded periplasmic space"/>
    <property type="evidence" value="ECO:0007669"/>
    <property type="project" value="TreeGrafter"/>
</dbReference>
<dbReference type="PANTHER" id="PTHR30032:SF4">
    <property type="entry name" value="AMIDASE ENHANCER"/>
    <property type="match status" value="1"/>
</dbReference>
<feature type="domain" description="Sporulation stage II protein D amidase enhancer LytB N-terminal" evidence="2">
    <location>
        <begin position="65"/>
        <end position="170"/>
    </location>
</feature>
<dbReference type="InterPro" id="IPR013486">
    <property type="entry name" value="SpoIID/LytB"/>
</dbReference>
<proteinExistence type="predicted"/>
<keyword evidence="1" id="KW-1133">Transmembrane helix</keyword>
<keyword evidence="4" id="KW-1185">Reference proteome</keyword>
<name>A0A285CHL3_9BACI</name>
<accession>A0A285CHL3</accession>
<dbReference type="OrthoDB" id="9794671at2"/>
<protein>
    <submittedName>
        <fullName evidence="3">Stage II sporulation protein D</fullName>
    </submittedName>
</protein>
<sequence>MKDWKSIVAVLTAVSLFILLIPTLLVLPTLVNDENGELVEESQQLEESEWTALLNDQAVEVAVYRTGSEEIEKFPLEQYIVGVVAAEMPAEFELEALKAQSLAARTYVVRQLNQGNTEGLPEGAVVSDSVSHQVFKSEAELKKSWGTEFDAKINKIRQAVAETAGQVITYEGKPIDASFFSTSNGYTENSEDYWENEIPYLRSVESPWDKESPKFTQEKTLTVEEFEAKLGVKITNKDIGKVLSRTEGERIEQIKIGEKVLTGREVREKLDLASSDFTWVLRGDEIIVTTEGYGHGVGMSQYGANGMAKDGKTYQDIVSHYYQDVTISEAEPFLKQYMVKK</sequence>
<dbReference type="InterPro" id="IPR014225">
    <property type="entry name" value="Spore_II_D_firmicutes"/>
</dbReference>